<dbReference type="PANTHER" id="PTHR35535">
    <property type="entry name" value="HEAT SHOCK PROTEIN HSLJ"/>
    <property type="match status" value="1"/>
</dbReference>
<organism evidence="3 4">
    <name type="scientific">Pseudoalteromonas ulvae</name>
    <dbReference type="NCBI Taxonomy" id="107327"/>
    <lineage>
        <taxon>Bacteria</taxon>
        <taxon>Pseudomonadati</taxon>
        <taxon>Pseudomonadota</taxon>
        <taxon>Gammaproteobacteria</taxon>
        <taxon>Alteromonadales</taxon>
        <taxon>Pseudoalteromonadaceae</taxon>
        <taxon>Pseudoalteromonas</taxon>
    </lineage>
</organism>
<dbReference type="EMBL" id="MWPV01000003">
    <property type="protein sequence ID" value="OUL57656.1"/>
    <property type="molecule type" value="Genomic_DNA"/>
</dbReference>
<dbReference type="InterPro" id="IPR053147">
    <property type="entry name" value="Hsp_HslJ-like"/>
</dbReference>
<feature type="signal peptide" evidence="1">
    <location>
        <begin position="1"/>
        <end position="20"/>
    </location>
</feature>
<reference evidence="3 4" key="1">
    <citation type="submission" date="2017-02" db="EMBL/GenBank/DDBJ databases">
        <title>Pseudoalteromonas ulvae TC14 Genome.</title>
        <authorList>
            <person name="Molmeret M."/>
        </authorList>
    </citation>
    <scope>NUCLEOTIDE SEQUENCE [LARGE SCALE GENOMIC DNA]</scope>
    <source>
        <strain evidence="3">TC14</strain>
    </source>
</reference>
<dbReference type="PROSITE" id="PS51257">
    <property type="entry name" value="PROKAR_LIPOPROTEIN"/>
    <property type="match status" value="1"/>
</dbReference>
<keyword evidence="1" id="KW-0732">Signal</keyword>
<feature type="domain" description="DUF306" evidence="2">
    <location>
        <begin position="27"/>
        <end position="126"/>
    </location>
</feature>
<keyword evidence="4" id="KW-1185">Reference proteome</keyword>
<dbReference type="Pfam" id="PF03724">
    <property type="entry name" value="META"/>
    <property type="match status" value="1"/>
</dbReference>
<evidence type="ECO:0000256" key="1">
    <source>
        <dbReference type="SAM" id="SignalP"/>
    </source>
</evidence>
<evidence type="ECO:0000313" key="3">
    <source>
        <dbReference type="EMBL" id="OUL57656.1"/>
    </source>
</evidence>
<dbReference type="InterPro" id="IPR038670">
    <property type="entry name" value="HslJ-like_sf"/>
</dbReference>
<gene>
    <name evidence="3" type="ORF">B1199_11365</name>
</gene>
<accession>A0A244CQ82</accession>
<evidence type="ECO:0000313" key="4">
    <source>
        <dbReference type="Proteomes" id="UP000194841"/>
    </source>
</evidence>
<comment type="caution">
    <text evidence="3">The sequence shown here is derived from an EMBL/GenBank/DDBJ whole genome shotgun (WGS) entry which is preliminary data.</text>
</comment>
<dbReference type="Gene3D" id="2.40.128.270">
    <property type="match status" value="1"/>
</dbReference>
<sequence length="137" mass="15401">MKLAAIIVCFSLFFLIGCQSTQTTITQQLTPHTFQLMSVDQHTLANPTLTLRFSEGMRVNGFAGCNQFFGQGIISDDGFRVEQLGMTRKSCPTEINELEQLFFSMLSHTSTLKLNQDTLMLNGDNQLKFIKVTTHTE</sequence>
<dbReference type="RefSeq" id="WP_086744241.1">
    <property type="nucleotide sequence ID" value="NZ_MWPV01000003.1"/>
</dbReference>
<proteinExistence type="predicted"/>
<dbReference type="OrthoDB" id="5348860at2"/>
<name>A0A244CQ82_PSEDV</name>
<protein>
    <recommendedName>
        <fullName evidence="2">DUF306 domain-containing protein</fullName>
    </recommendedName>
</protein>
<evidence type="ECO:0000259" key="2">
    <source>
        <dbReference type="Pfam" id="PF03724"/>
    </source>
</evidence>
<feature type="chain" id="PRO_5012625267" description="DUF306 domain-containing protein" evidence="1">
    <location>
        <begin position="21"/>
        <end position="137"/>
    </location>
</feature>
<dbReference type="InterPro" id="IPR005184">
    <property type="entry name" value="DUF306_Meta_HslJ"/>
</dbReference>
<dbReference type="AlphaFoldDB" id="A0A244CQ82"/>
<dbReference type="PANTHER" id="PTHR35535:SF1">
    <property type="entry name" value="HEAT SHOCK PROTEIN HSLJ"/>
    <property type="match status" value="1"/>
</dbReference>
<dbReference type="Proteomes" id="UP000194841">
    <property type="component" value="Unassembled WGS sequence"/>
</dbReference>